<accession>A0ABN7AJ22</accession>
<proteinExistence type="predicted"/>
<evidence type="ECO:0000256" key="1">
    <source>
        <dbReference type="SAM" id="MobiDB-lite"/>
    </source>
</evidence>
<evidence type="ECO:0000313" key="2">
    <source>
        <dbReference type="EMBL" id="BES92262.1"/>
    </source>
</evidence>
<name>A0ABN7AJ22_9HEMI</name>
<evidence type="ECO:0008006" key="4">
    <source>
        <dbReference type="Google" id="ProtNLM"/>
    </source>
</evidence>
<feature type="compositionally biased region" description="Polar residues" evidence="1">
    <location>
        <begin position="221"/>
        <end position="233"/>
    </location>
</feature>
<keyword evidence="3" id="KW-1185">Reference proteome</keyword>
<organism evidence="2 3">
    <name type="scientific">Nesidiocoris tenuis</name>
    <dbReference type="NCBI Taxonomy" id="355587"/>
    <lineage>
        <taxon>Eukaryota</taxon>
        <taxon>Metazoa</taxon>
        <taxon>Ecdysozoa</taxon>
        <taxon>Arthropoda</taxon>
        <taxon>Hexapoda</taxon>
        <taxon>Insecta</taxon>
        <taxon>Pterygota</taxon>
        <taxon>Neoptera</taxon>
        <taxon>Paraneoptera</taxon>
        <taxon>Hemiptera</taxon>
        <taxon>Heteroptera</taxon>
        <taxon>Panheteroptera</taxon>
        <taxon>Cimicomorpha</taxon>
        <taxon>Miridae</taxon>
        <taxon>Dicyphina</taxon>
        <taxon>Nesidiocoris</taxon>
    </lineage>
</organism>
<feature type="region of interest" description="Disordered" evidence="1">
    <location>
        <begin position="208"/>
        <end position="233"/>
    </location>
</feature>
<dbReference type="EMBL" id="AP028911">
    <property type="protein sequence ID" value="BES92262.1"/>
    <property type="molecule type" value="Genomic_DNA"/>
</dbReference>
<protein>
    <recommendedName>
        <fullName evidence="4">Secreted protein</fullName>
    </recommendedName>
</protein>
<dbReference type="Proteomes" id="UP001307889">
    <property type="component" value="Chromosome 3"/>
</dbReference>
<reference evidence="2 3" key="1">
    <citation type="submission" date="2023-09" db="EMBL/GenBank/DDBJ databases">
        <title>Nesidiocoris tenuis whole genome shotgun sequence.</title>
        <authorList>
            <person name="Shibata T."/>
            <person name="Shimoda M."/>
            <person name="Kobayashi T."/>
            <person name="Uehara T."/>
        </authorList>
    </citation>
    <scope>NUCLEOTIDE SEQUENCE [LARGE SCALE GENOMIC DNA]</scope>
    <source>
        <strain evidence="2 3">Japan</strain>
    </source>
</reference>
<gene>
    <name evidence="2" type="ORF">NTJ_05072</name>
</gene>
<sequence length="233" mass="25288">MHHCRRVPYSQRLMELAVVAVCCISINHAHPSKELNVTSTGNTDPESSTNQLSEALHELQIAEQLEQMNSTRESRGLLKKVAFLAGMRVGGYVQSSGTLSASNSLRVFGKVLNSAVSLSYGTLGDVGAIPTVDDGVEGRPAFLPERPEVIPERPVVEVPANAKIGTGNENTIDPEEIAHRQIKSNFLKQHNDLVDRANANNRYLRSSRSGNLVESVDDVETSTIENGRTSAKS</sequence>
<evidence type="ECO:0000313" key="3">
    <source>
        <dbReference type="Proteomes" id="UP001307889"/>
    </source>
</evidence>